<organism evidence="2 3">
    <name type="scientific">Pseudomonas syringae pv. helianthi</name>
    <dbReference type="NCBI Taxonomy" id="251654"/>
    <lineage>
        <taxon>Bacteria</taxon>
        <taxon>Pseudomonadati</taxon>
        <taxon>Pseudomonadota</taxon>
        <taxon>Gammaproteobacteria</taxon>
        <taxon>Pseudomonadales</taxon>
        <taxon>Pseudomonadaceae</taxon>
        <taxon>Pseudomonas</taxon>
    </lineage>
</organism>
<keyword evidence="1" id="KW-0472">Membrane</keyword>
<sequence>MQGQGMVKLGHDFGKFIDPKYYADIIAGNDEVGCILRLQLISDRFLDVYLSERVPDESRKFFFAKGKNGTILTYFKEKLMVAIAYGLPTQLGEALVCLNKIRNDFGHNFEKTLSHSDLDNYIIAVDNFRYKALAPYLGEGPIKDMVIQSDGKRLTVADGLAVGFVIATYCLMIRAGLWLVDDLQSRGKLKLG</sequence>
<evidence type="ECO:0000313" key="2">
    <source>
        <dbReference type="EMBL" id="KPX48123.1"/>
    </source>
</evidence>
<dbReference type="PATRIC" id="fig|251654.3.peg.3735"/>
<evidence type="ECO:0000256" key="1">
    <source>
        <dbReference type="SAM" id="Phobius"/>
    </source>
</evidence>
<dbReference type="EMBL" id="LJQM01000048">
    <property type="protein sequence ID" value="KPX48123.1"/>
    <property type="molecule type" value="Genomic_DNA"/>
</dbReference>
<dbReference type="AlphaFoldDB" id="A0A0P9RW12"/>
<proteinExistence type="predicted"/>
<name>A0A0P9RW12_9PSED</name>
<keyword evidence="1" id="KW-0812">Transmembrane</keyword>
<dbReference type="RefSeq" id="WP_054984995.1">
    <property type="nucleotide sequence ID" value="NZ_CP092918.1"/>
</dbReference>
<accession>A0A0P9RW12</accession>
<keyword evidence="1" id="KW-1133">Transmembrane helix</keyword>
<comment type="caution">
    <text evidence="2">The sequence shown here is derived from an EMBL/GenBank/DDBJ whole genome shotgun (WGS) entry which is preliminary data.</text>
</comment>
<evidence type="ECO:0000313" key="3">
    <source>
        <dbReference type="Proteomes" id="UP000050557"/>
    </source>
</evidence>
<feature type="transmembrane region" description="Helical" evidence="1">
    <location>
        <begin position="159"/>
        <end position="180"/>
    </location>
</feature>
<gene>
    <name evidence="2" type="ORF">ALO68_200136</name>
</gene>
<protein>
    <submittedName>
        <fullName evidence="2">Uncharacterized protein</fullName>
    </submittedName>
</protein>
<dbReference type="Proteomes" id="UP000050557">
    <property type="component" value="Unassembled WGS sequence"/>
</dbReference>
<reference evidence="2 3" key="1">
    <citation type="submission" date="2015-09" db="EMBL/GenBank/DDBJ databases">
        <title>Genome announcement of multiple Pseudomonas syringae strains.</title>
        <authorList>
            <person name="Thakur S."/>
            <person name="Wang P.W."/>
            <person name="Gong Y."/>
            <person name="Weir B.S."/>
            <person name="Guttman D.S."/>
        </authorList>
    </citation>
    <scope>NUCLEOTIDE SEQUENCE [LARGE SCALE GENOMIC DNA]</scope>
    <source>
        <strain evidence="2 3">ICMP4531</strain>
    </source>
</reference>